<name>A0A022WD79_TRIRU</name>
<dbReference type="EMBL" id="KK207730">
    <property type="protein sequence ID" value="EZF56043.1"/>
    <property type="molecule type" value="Genomic_DNA"/>
</dbReference>
<dbReference type="HOGENOM" id="CLU_2185833_0_0_1"/>
<gene>
    <name evidence="1" type="ORF">H103_01483</name>
</gene>
<accession>A0A022WD79</accession>
<dbReference type="Proteomes" id="UP000023758">
    <property type="component" value="Unassembled WGS sequence"/>
</dbReference>
<sequence length="109" mass="11779">MKHHLFPYLHTCLTYPPLPLSHLPHAFACSTPDIMAVLSVAVAACVIRRGEGQGIRLPHVPRGGTGRPGPAFRSFSSRRYARYAEIGIVPRLGGCSRGSGRLSTGDEEI</sequence>
<organism evidence="1">
    <name type="scientific">Trichophyton rubrum CBS 288.86</name>
    <dbReference type="NCBI Taxonomy" id="1215330"/>
    <lineage>
        <taxon>Eukaryota</taxon>
        <taxon>Fungi</taxon>
        <taxon>Dikarya</taxon>
        <taxon>Ascomycota</taxon>
        <taxon>Pezizomycotina</taxon>
        <taxon>Eurotiomycetes</taxon>
        <taxon>Eurotiomycetidae</taxon>
        <taxon>Onygenales</taxon>
        <taxon>Arthrodermataceae</taxon>
        <taxon>Trichophyton</taxon>
    </lineage>
</organism>
<proteinExistence type="predicted"/>
<reference evidence="1" key="1">
    <citation type="submission" date="2014-02" db="EMBL/GenBank/DDBJ databases">
        <title>The Genome Sequence of Trichophyton rubrum (morphotype fischeri) CBS 288.86.</title>
        <authorList>
            <consortium name="The Broad Institute Genomics Platform"/>
            <person name="Cuomo C.A."/>
            <person name="White T.C."/>
            <person name="Graser Y."/>
            <person name="Martinez-Rossi N."/>
            <person name="Heitman J."/>
            <person name="Young S.K."/>
            <person name="Zeng Q."/>
            <person name="Gargeya S."/>
            <person name="Abouelleil A."/>
            <person name="Alvarado L."/>
            <person name="Chapman S.B."/>
            <person name="Gainer-Dewar J."/>
            <person name="Goldberg J."/>
            <person name="Griggs A."/>
            <person name="Gujja S."/>
            <person name="Hansen M."/>
            <person name="Howarth C."/>
            <person name="Imamovic A."/>
            <person name="Larimer J."/>
            <person name="Martinez D."/>
            <person name="Murphy C."/>
            <person name="Pearson M.D."/>
            <person name="Persinoti G."/>
            <person name="Poon T."/>
            <person name="Priest M."/>
            <person name="Roberts A.D."/>
            <person name="Saif S."/>
            <person name="Shea T.D."/>
            <person name="Sykes S.N."/>
            <person name="Wortman J."/>
            <person name="Nusbaum C."/>
            <person name="Birren B."/>
        </authorList>
    </citation>
    <scope>NUCLEOTIDE SEQUENCE [LARGE SCALE GENOMIC DNA]</scope>
    <source>
        <strain evidence="1">CBS 288.86</strain>
    </source>
</reference>
<evidence type="ECO:0000313" key="1">
    <source>
        <dbReference type="EMBL" id="EZF56043.1"/>
    </source>
</evidence>
<dbReference type="AlphaFoldDB" id="A0A022WD79"/>
<protein>
    <submittedName>
        <fullName evidence="1">Uncharacterized protein</fullName>
    </submittedName>
</protein>